<dbReference type="AlphaFoldDB" id="A0A370N144"/>
<comment type="caution">
    <text evidence="1">The sequence shown here is derived from an EMBL/GenBank/DDBJ whole genome shotgun (WGS) entry which is preliminary data.</text>
</comment>
<keyword evidence="2" id="KW-1185">Reference proteome</keyword>
<gene>
    <name evidence="1" type="ORF">DLM46_29350</name>
</gene>
<evidence type="ECO:0000313" key="1">
    <source>
        <dbReference type="EMBL" id="RDJ99335.1"/>
    </source>
</evidence>
<dbReference type="CDD" id="cd14744">
    <property type="entry name" value="PAAR_CT_2"/>
    <property type="match status" value="1"/>
</dbReference>
<organism evidence="1 2">
    <name type="scientific">Paraburkholderia lacunae</name>
    <dbReference type="NCBI Taxonomy" id="2211104"/>
    <lineage>
        <taxon>Bacteria</taxon>
        <taxon>Pseudomonadati</taxon>
        <taxon>Pseudomonadota</taxon>
        <taxon>Betaproteobacteria</taxon>
        <taxon>Burkholderiales</taxon>
        <taxon>Burkholderiaceae</taxon>
        <taxon>Paraburkholderia</taxon>
    </lineage>
</organism>
<accession>A0A370N144</accession>
<name>A0A370N144_9BURK</name>
<reference evidence="2" key="1">
    <citation type="submission" date="2018-05" db="EMBL/GenBank/DDBJ databases">
        <authorList>
            <person name="Feng T."/>
        </authorList>
    </citation>
    <scope>NUCLEOTIDE SEQUENCE [LARGE SCALE GENOMIC DNA]</scope>
    <source>
        <strain evidence="2">S27</strain>
    </source>
</reference>
<evidence type="ECO:0000313" key="2">
    <source>
        <dbReference type="Proteomes" id="UP000254875"/>
    </source>
</evidence>
<proteinExistence type="predicted"/>
<protein>
    <submittedName>
        <fullName evidence="1">PAAR domain-containing protein</fullName>
    </submittedName>
</protein>
<sequence length="215" mass="23688">MFRFTDLPTRWHDMREPHPTAIFYSVVEGDPLDSGENSHVIDGLANCTIEGPDARHRRMTFLGHMAWCDWCKSAGEIVAAAGCRDNWRMFDATLGRYQALGGDKVLCKCSSPPRIIPVYGRSWMVIDDTGGVGNATAADSSRESFQEPGSFDEQVWSVATGTTLDGYPYFIETTDGRAFNGRTEANGRLPRVVTDSAGEYTVHWGDEALARQAGV</sequence>
<dbReference type="Proteomes" id="UP000254875">
    <property type="component" value="Unassembled WGS sequence"/>
</dbReference>
<dbReference type="EMBL" id="QHKS01000024">
    <property type="protein sequence ID" value="RDJ99335.1"/>
    <property type="molecule type" value="Genomic_DNA"/>
</dbReference>